<organism evidence="5 6">
    <name type="scientific">Helicobacter aurati</name>
    <dbReference type="NCBI Taxonomy" id="137778"/>
    <lineage>
        <taxon>Bacteria</taxon>
        <taxon>Pseudomonadati</taxon>
        <taxon>Campylobacterota</taxon>
        <taxon>Epsilonproteobacteria</taxon>
        <taxon>Campylobacterales</taxon>
        <taxon>Helicobacteraceae</taxon>
        <taxon>Helicobacter</taxon>
    </lineage>
</organism>
<proteinExistence type="predicted"/>
<dbReference type="PANTHER" id="PTHR21666">
    <property type="entry name" value="PEPTIDASE-RELATED"/>
    <property type="match status" value="1"/>
</dbReference>
<evidence type="ECO:0000313" key="6">
    <source>
        <dbReference type="Proteomes" id="UP000256424"/>
    </source>
</evidence>
<evidence type="ECO:0000313" key="5">
    <source>
        <dbReference type="EMBL" id="RDU72536.1"/>
    </source>
</evidence>
<feature type="domain" description="M23ase beta-sheet core" evidence="4">
    <location>
        <begin position="172"/>
        <end position="267"/>
    </location>
</feature>
<evidence type="ECO:0000256" key="1">
    <source>
        <dbReference type="ARBA" id="ARBA00022729"/>
    </source>
</evidence>
<protein>
    <submittedName>
        <fullName evidence="5">M23 family peptidase</fullName>
    </submittedName>
</protein>
<dbReference type="EMBL" id="NXLW01000006">
    <property type="protein sequence ID" value="RDU72536.1"/>
    <property type="molecule type" value="Genomic_DNA"/>
</dbReference>
<comment type="caution">
    <text evidence="5">The sequence shown here is derived from an EMBL/GenBank/DDBJ whole genome shotgun (WGS) entry which is preliminary data.</text>
</comment>
<name>A0A3D8J5T3_9HELI</name>
<accession>A0A3D8J5T3</accession>
<dbReference type="Proteomes" id="UP000256424">
    <property type="component" value="Unassembled WGS sequence"/>
</dbReference>
<keyword evidence="3" id="KW-0472">Membrane</keyword>
<reference evidence="5 6" key="1">
    <citation type="submission" date="2018-04" db="EMBL/GenBank/DDBJ databases">
        <title>Novel Campyloabacter and Helicobacter Species and Strains.</title>
        <authorList>
            <person name="Mannion A.J."/>
            <person name="Shen Z."/>
            <person name="Fox J.G."/>
        </authorList>
    </citation>
    <scope>NUCLEOTIDE SEQUENCE [LARGE SCALE GENOMIC DNA]</scope>
    <source>
        <strain evidence="5 6">MIT 97-5075</strain>
    </source>
</reference>
<dbReference type="AlphaFoldDB" id="A0A3D8J5T3"/>
<dbReference type="GO" id="GO:0004222">
    <property type="term" value="F:metalloendopeptidase activity"/>
    <property type="evidence" value="ECO:0007669"/>
    <property type="project" value="TreeGrafter"/>
</dbReference>
<dbReference type="RefSeq" id="WP_104763521.1">
    <property type="nucleotide sequence ID" value="NZ_FZPM01000025.1"/>
</dbReference>
<dbReference type="InterPro" id="IPR016047">
    <property type="entry name" value="M23ase_b-sheet_dom"/>
</dbReference>
<dbReference type="InterPro" id="IPR050570">
    <property type="entry name" value="Cell_wall_metabolism_enzyme"/>
</dbReference>
<keyword evidence="6" id="KW-1185">Reference proteome</keyword>
<keyword evidence="3" id="KW-0812">Transmembrane</keyword>
<feature type="coiled-coil region" evidence="2">
    <location>
        <begin position="55"/>
        <end position="103"/>
    </location>
</feature>
<keyword evidence="3" id="KW-1133">Transmembrane helix</keyword>
<sequence length="393" mass="44522">MRQKNELVITIVDENGSKQFAITKVLQKAIVYGVIALFCIVVAGCFVMALITKKLEEVKVAKQNAFNEFQNLYEQNLLLQDDIESKSQELMVIKEKIEDLEDMIKMRDYTNERISPQDFDLGLLTDAQKATILQVIPNGNPLAFFEMKQKAKRKSYDFNLVTMGYYPLSHSSNTGYDYYTTTSEPVLATADGIVESVRDGNQKYGYGNLVRIVHALGFSTAYTNLYNVNVKKGDFVSKGSVLGYTTASPTKSHVSLYYEVRFLSEELDTLSFTNWDQRNFDAIFESNHNFNIDLKSLMWALNDIVKLNDMYSHFAYIDNCTSALDYLQDSSNYAFFKNNNCSSKPINLSLDITLNQPAMATAPFYLQSNANKSLVTKSYSGHSNQSHTTTKIN</sequence>
<gene>
    <name evidence="5" type="ORF">CQA66_04290</name>
</gene>
<evidence type="ECO:0000256" key="2">
    <source>
        <dbReference type="SAM" id="Coils"/>
    </source>
</evidence>
<evidence type="ECO:0000259" key="4">
    <source>
        <dbReference type="Pfam" id="PF01551"/>
    </source>
</evidence>
<dbReference type="PANTHER" id="PTHR21666:SF289">
    <property type="entry name" value="L-ALA--D-GLU ENDOPEPTIDASE"/>
    <property type="match status" value="1"/>
</dbReference>
<dbReference type="OrthoDB" id="9815245at2"/>
<keyword evidence="2" id="KW-0175">Coiled coil</keyword>
<keyword evidence="1" id="KW-0732">Signal</keyword>
<dbReference type="Gene3D" id="2.70.70.10">
    <property type="entry name" value="Glucose Permease (Domain IIA)"/>
    <property type="match status" value="1"/>
</dbReference>
<feature type="transmembrane region" description="Helical" evidence="3">
    <location>
        <begin position="29"/>
        <end position="52"/>
    </location>
</feature>
<dbReference type="Pfam" id="PF01551">
    <property type="entry name" value="Peptidase_M23"/>
    <property type="match status" value="1"/>
</dbReference>
<evidence type="ECO:0000256" key="3">
    <source>
        <dbReference type="SAM" id="Phobius"/>
    </source>
</evidence>
<dbReference type="SUPFAM" id="SSF51261">
    <property type="entry name" value="Duplicated hybrid motif"/>
    <property type="match status" value="1"/>
</dbReference>
<dbReference type="InterPro" id="IPR011055">
    <property type="entry name" value="Dup_hybrid_motif"/>
</dbReference>
<dbReference type="CDD" id="cd12797">
    <property type="entry name" value="M23_peptidase"/>
    <property type="match status" value="1"/>
</dbReference>